<sequence>ENDQLRTSVRDLQMRLHATQAGAREAARLRQILDLRQLLPGEPLVAEVIARDGLPWFRTLTLNKGASQGVRLNSPVVCPSGVVGRVIAVGPQVARVQLLWDRDSGVGARVERSRVTGVVSGQIGAQSGGTPKLLMKYVPLLADVVPGDVVVTSGLDQIYPKGLVLGRVDSIVGPGAMFK</sequence>
<comment type="caution">
    <text evidence="6">The sequence shown here is derived from an EMBL/GenBank/DDBJ whole genome shotgun (WGS) entry which is preliminary data.</text>
</comment>
<keyword evidence="3" id="KW-0133">Cell shape</keyword>
<evidence type="ECO:0000256" key="2">
    <source>
        <dbReference type="ARBA" id="ARBA00013855"/>
    </source>
</evidence>
<gene>
    <name evidence="6" type="ORF">S01H1_83053</name>
</gene>
<dbReference type="Pfam" id="PF04085">
    <property type="entry name" value="MreC"/>
    <property type="match status" value="1"/>
</dbReference>
<dbReference type="InterPro" id="IPR042175">
    <property type="entry name" value="Cell/Rod_MreC_2"/>
</dbReference>
<dbReference type="InterPro" id="IPR055342">
    <property type="entry name" value="MreC_beta-barrel_core"/>
</dbReference>
<evidence type="ECO:0000313" key="6">
    <source>
        <dbReference type="EMBL" id="GAG42641.1"/>
    </source>
</evidence>
<dbReference type="GO" id="GO:0008360">
    <property type="term" value="P:regulation of cell shape"/>
    <property type="evidence" value="ECO:0007669"/>
    <property type="project" value="UniProtKB-KW"/>
</dbReference>
<protein>
    <recommendedName>
        <fullName evidence="2">Cell shape-determining protein MreC</fullName>
    </recommendedName>
    <alternativeName>
        <fullName evidence="4">Cell shape protein MreC</fullName>
    </alternativeName>
</protein>
<dbReference type="InterPro" id="IPR042177">
    <property type="entry name" value="Cell/Rod_1"/>
</dbReference>
<comment type="similarity">
    <text evidence="1">Belongs to the MreC family.</text>
</comment>
<dbReference type="NCBIfam" id="TIGR00219">
    <property type="entry name" value="mreC"/>
    <property type="match status" value="1"/>
</dbReference>
<accession>X0Z1X1</accession>
<dbReference type="Gene3D" id="2.40.10.350">
    <property type="entry name" value="Rod shape-determining protein MreC, domain 2"/>
    <property type="match status" value="1"/>
</dbReference>
<dbReference type="AlphaFoldDB" id="X0Z1X1"/>
<reference evidence="6" key="1">
    <citation type="journal article" date="2014" name="Front. Microbiol.">
        <title>High frequency of phylogenetically diverse reductive dehalogenase-homologous genes in deep subseafloor sedimentary metagenomes.</title>
        <authorList>
            <person name="Kawai M."/>
            <person name="Futagami T."/>
            <person name="Toyoda A."/>
            <person name="Takaki Y."/>
            <person name="Nishi S."/>
            <person name="Hori S."/>
            <person name="Arai W."/>
            <person name="Tsubouchi T."/>
            <person name="Morono Y."/>
            <person name="Uchiyama I."/>
            <person name="Ito T."/>
            <person name="Fujiyama A."/>
            <person name="Inagaki F."/>
            <person name="Takami H."/>
        </authorList>
    </citation>
    <scope>NUCLEOTIDE SEQUENCE</scope>
    <source>
        <strain evidence="6">Expedition CK06-06</strain>
    </source>
</reference>
<feature type="non-terminal residue" evidence="6">
    <location>
        <position position="1"/>
    </location>
</feature>
<feature type="non-terminal residue" evidence="6">
    <location>
        <position position="179"/>
    </location>
</feature>
<name>X0Z1X1_9ZZZZ</name>
<dbReference type="PANTHER" id="PTHR34138">
    <property type="entry name" value="CELL SHAPE-DETERMINING PROTEIN MREC"/>
    <property type="match status" value="1"/>
</dbReference>
<dbReference type="GO" id="GO:0005886">
    <property type="term" value="C:plasma membrane"/>
    <property type="evidence" value="ECO:0007669"/>
    <property type="project" value="TreeGrafter"/>
</dbReference>
<feature type="domain" description="Rod shape-determining protein MreC beta-barrel core" evidence="5">
    <location>
        <begin position="48"/>
        <end position="172"/>
    </location>
</feature>
<evidence type="ECO:0000256" key="4">
    <source>
        <dbReference type="ARBA" id="ARBA00032089"/>
    </source>
</evidence>
<organism evidence="6">
    <name type="scientific">marine sediment metagenome</name>
    <dbReference type="NCBI Taxonomy" id="412755"/>
    <lineage>
        <taxon>unclassified sequences</taxon>
        <taxon>metagenomes</taxon>
        <taxon>ecological metagenomes</taxon>
    </lineage>
</organism>
<dbReference type="EMBL" id="BARS01056382">
    <property type="protein sequence ID" value="GAG42641.1"/>
    <property type="molecule type" value="Genomic_DNA"/>
</dbReference>
<dbReference type="Gene3D" id="2.40.10.340">
    <property type="entry name" value="Rod shape-determining protein MreC, domain 1"/>
    <property type="match status" value="1"/>
</dbReference>
<dbReference type="InterPro" id="IPR007221">
    <property type="entry name" value="MreC"/>
</dbReference>
<evidence type="ECO:0000256" key="3">
    <source>
        <dbReference type="ARBA" id="ARBA00022960"/>
    </source>
</evidence>
<proteinExistence type="inferred from homology"/>
<evidence type="ECO:0000259" key="5">
    <source>
        <dbReference type="Pfam" id="PF04085"/>
    </source>
</evidence>
<dbReference type="PANTHER" id="PTHR34138:SF1">
    <property type="entry name" value="CELL SHAPE-DETERMINING PROTEIN MREC"/>
    <property type="match status" value="1"/>
</dbReference>
<evidence type="ECO:0000256" key="1">
    <source>
        <dbReference type="ARBA" id="ARBA00009369"/>
    </source>
</evidence>